<feature type="chain" id="PRO_5027785095" evidence="5">
    <location>
        <begin position="20"/>
        <end position="778"/>
    </location>
</feature>
<dbReference type="InterPro" id="IPR000118">
    <property type="entry name" value="Granulin"/>
</dbReference>
<dbReference type="FunFam" id="2.10.25.160:FF:000001">
    <property type="entry name" value="Granulin precursor"/>
    <property type="match status" value="2"/>
</dbReference>
<dbReference type="SMART" id="SM00277">
    <property type="entry name" value="GRAN"/>
    <property type="match status" value="9"/>
</dbReference>
<dbReference type="Pfam" id="PF00396">
    <property type="entry name" value="Granulin"/>
    <property type="match status" value="9"/>
</dbReference>
<dbReference type="OrthoDB" id="5854875at2759"/>
<sequence>MRVQCVNVCVLVLLAVCSALICPDGGMCEDGDTCCQTTSGNYGCCPLPNAECCSDHLHCCFQGTRCDLAHSKCVNKTVSLPLIKRRPARPPTPTLLWEDVGAVVCPDKESECPEGTTCCQLPKGTWGCCPMANAVCCEDKMHCCPEKTKCDLEHSKCVSATLGSTAMWRKFRARKRQHSPEGSLRSITCPGAKSACPDRTTCCLMKSGGYGCCPYPSAVCCSDQLHCCPNNTTCDLEHKMCASSHTQKHTPLAPKLPALLLNRRPAKEVICPDKLTTYLCVVICPDKLTTCPDGTTCCALNTRSYGCCPMPKAVCCSDQMHCCPEGTSCDLKNSTCVSANGCVSWSTKIPALNQPQTRAAAVPCNDTVACPDGSTCCKTASGAWACCPLEEAVCCPDHLHCCPHATVCNLRASTCDDPADPLNSVPWAEKTPALPLERQSSNEKCDESTSCPGKYTCCKTGAGGWGCCPLPEAVCCEDMQHCCPHGSTCNLAASTCDSANGPVPLVRKVPALSASPRTGAGANADDDAAATLQAPVPSHGLMCDGHTSCPDDNTCCYMHNAGKWGCCPLRQAVCCSTGDHCCPRGFTCDEKHTSCTKGRLEIPWYRKQEARATQVSDRSEVTEDVTDVKCDNESTCASGSTCCKLPTGEWGCCPLVKAVCCADQEHCCPQGYTCKLESGTCVKPLDRAAPVPLSPLSESLQPSQDVQCDAATRCNTDQTCCRTSPNSWACCPYKRAVCCPDMMNCCPMGYTCDPEIQGCTKGSHLTWWDSVFTEGSRH</sequence>
<keyword evidence="7" id="KW-1185">Reference proteome</keyword>
<proteinExistence type="inferred from homology"/>
<dbReference type="Proteomes" id="UP000515152">
    <property type="component" value="Chromosome 1"/>
</dbReference>
<gene>
    <name evidence="8" type="primary">grnb</name>
</gene>
<feature type="domain" description="Granulins" evidence="6">
    <location>
        <begin position="316"/>
        <end position="329"/>
    </location>
</feature>
<evidence type="ECO:0000256" key="3">
    <source>
        <dbReference type="ARBA" id="ARBA00022525"/>
    </source>
</evidence>
<dbReference type="InterPro" id="IPR039036">
    <property type="entry name" value="Granulin_fam"/>
</dbReference>
<evidence type="ECO:0000259" key="6">
    <source>
        <dbReference type="PROSITE" id="PS00799"/>
    </source>
</evidence>
<evidence type="ECO:0000256" key="1">
    <source>
        <dbReference type="ARBA" id="ARBA00004613"/>
    </source>
</evidence>
<comment type="similarity">
    <text evidence="2">Belongs to the granulin family.</text>
</comment>
<evidence type="ECO:0000313" key="8">
    <source>
        <dbReference type="RefSeq" id="XP_031423446.1"/>
    </source>
</evidence>
<organism evidence="7 8">
    <name type="scientific">Clupea harengus</name>
    <name type="common">Atlantic herring</name>
    <dbReference type="NCBI Taxonomy" id="7950"/>
    <lineage>
        <taxon>Eukaryota</taxon>
        <taxon>Metazoa</taxon>
        <taxon>Chordata</taxon>
        <taxon>Craniata</taxon>
        <taxon>Vertebrata</taxon>
        <taxon>Euteleostomi</taxon>
        <taxon>Actinopterygii</taxon>
        <taxon>Neopterygii</taxon>
        <taxon>Teleostei</taxon>
        <taxon>Clupei</taxon>
        <taxon>Clupeiformes</taxon>
        <taxon>Clupeoidei</taxon>
        <taxon>Clupeidae</taxon>
        <taxon>Clupea</taxon>
    </lineage>
</organism>
<dbReference type="PANTHER" id="PTHR12274:SF7">
    <property type="entry name" value="GRANULINS"/>
    <property type="match status" value="1"/>
</dbReference>
<protein>
    <submittedName>
        <fullName evidence="8">Granulin b isoform X1</fullName>
    </submittedName>
</protein>
<feature type="domain" description="Granulins" evidence="6">
    <location>
        <begin position="395"/>
        <end position="408"/>
    </location>
</feature>
<dbReference type="InterPro" id="IPR037277">
    <property type="entry name" value="Granulin_sf"/>
</dbReference>
<dbReference type="CTD" id="335453"/>
<accession>A0A6P8FIL3</accession>
<reference evidence="8" key="1">
    <citation type="submission" date="2025-08" db="UniProtKB">
        <authorList>
            <consortium name="RefSeq"/>
        </authorList>
    </citation>
    <scope>IDENTIFICATION</scope>
</reference>
<comment type="subcellular location">
    <subcellularLocation>
        <location evidence="1">Secreted</location>
    </subcellularLocation>
</comment>
<dbReference type="GeneID" id="105901304"/>
<keyword evidence="5" id="KW-0732">Signal</keyword>
<name>A0A6P8FIL3_CLUHA</name>
<evidence type="ECO:0000256" key="2">
    <source>
        <dbReference type="ARBA" id="ARBA00010093"/>
    </source>
</evidence>
<dbReference type="GO" id="GO:0005576">
    <property type="term" value="C:extracellular region"/>
    <property type="evidence" value="ECO:0007669"/>
    <property type="project" value="UniProtKB-SubCell"/>
</dbReference>
<feature type="signal peptide" evidence="5">
    <location>
        <begin position="1"/>
        <end position="19"/>
    </location>
</feature>
<dbReference type="AlphaFoldDB" id="A0A6P8FIL3"/>
<feature type="domain" description="Granulins" evidence="6">
    <location>
        <begin position="221"/>
        <end position="234"/>
    </location>
</feature>
<feature type="domain" description="Granulins" evidence="6">
    <location>
        <begin position="661"/>
        <end position="674"/>
    </location>
</feature>
<evidence type="ECO:0000256" key="5">
    <source>
        <dbReference type="SAM" id="SignalP"/>
    </source>
</evidence>
<feature type="domain" description="Granulins" evidence="6">
    <location>
        <begin position="476"/>
        <end position="489"/>
    </location>
</feature>
<dbReference type="PANTHER" id="PTHR12274">
    <property type="entry name" value="GRANULIN"/>
    <property type="match status" value="1"/>
</dbReference>
<dbReference type="PROSITE" id="PS00799">
    <property type="entry name" value="GRANULINS"/>
    <property type="match status" value="6"/>
</dbReference>
<dbReference type="SUPFAM" id="SSF57277">
    <property type="entry name" value="Granulin repeat"/>
    <property type="match status" value="9"/>
</dbReference>
<evidence type="ECO:0000313" key="7">
    <source>
        <dbReference type="Proteomes" id="UP000515152"/>
    </source>
</evidence>
<feature type="domain" description="Granulins" evidence="6">
    <location>
        <begin position="137"/>
        <end position="150"/>
    </location>
</feature>
<keyword evidence="4" id="KW-1015">Disulfide bond</keyword>
<dbReference type="Gene3D" id="2.10.25.160">
    <property type="entry name" value="Granulin"/>
    <property type="match status" value="9"/>
</dbReference>
<dbReference type="RefSeq" id="XP_031423446.1">
    <property type="nucleotide sequence ID" value="XM_031567586.2"/>
</dbReference>
<evidence type="ECO:0000256" key="4">
    <source>
        <dbReference type="ARBA" id="ARBA00023157"/>
    </source>
</evidence>
<keyword evidence="3" id="KW-0964">Secreted</keyword>